<dbReference type="CDD" id="cd18579">
    <property type="entry name" value="ABC_6TM_ABCC_D1"/>
    <property type="match status" value="1"/>
</dbReference>
<dbReference type="SMART" id="SM00382">
    <property type="entry name" value="AAA"/>
    <property type="match status" value="2"/>
</dbReference>
<dbReference type="InterPro" id="IPR044746">
    <property type="entry name" value="ABCC_6TM_D1"/>
</dbReference>
<dbReference type="OrthoDB" id="6500128at2759"/>
<dbReference type="SUPFAM" id="SSF52540">
    <property type="entry name" value="P-loop containing nucleoside triphosphate hydrolases"/>
    <property type="match status" value="2"/>
</dbReference>
<evidence type="ECO:0000259" key="13">
    <source>
        <dbReference type="PROSITE" id="PS50929"/>
    </source>
</evidence>
<dbReference type="InterPro" id="IPR003593">
    <property type="entry name" value="AAA+_ATPase"/>
</dbReference>
<feature type="transmembrane region" description="Helical" evidence="11">
    <location>
        <begin position="944"/>
        <end position="970"/>
    </location>
</feature>
<feature type="transmembrane region" description="Helical" evidence="11">
    <location>
        <begin position="493"/>
        <end position="513"/>
    </location>
</feature>
<feature type="domain" description="ABC transmembrane type-1" evidence="13">
    <location>
        <begin position="278"/>
        <end position="553"/>
    </location>
</feature>
<evidence type="ECO:0000313" key="14">
    <source>
        <dbReference type="EMBL" id="OAG36213.1"/>
    </source>
</evidence>
<keyword evidence="3" id="KW-0813">Transport</keyword>
<dbReference type="Proteomes" id="UP000077002">
    <property type="component" value="Unassembled WGS sequence"/>
</dbReference>
<dbReference type="EMBL" id="LVKK01000097">
    <property type="protein sequence ID" value="OAG36213.1"/>
    <property type="molecule type" value="Genomic_DNA"/>
</dbReference>
<dbReference type="Pfam" id="PF24357">
    <property type="entry name" value="TMD0_ABC"/>
    <property type="match status" value="1"/>
</dbReference>
<dbReference type="InterPro" id="IPR017871">
    <property type="entry name" value="ABC_transporter-like_CS"/>
</dbReference>
<keyword evidence="9 11" id="KW-0472">Membrane</keyword>
<organism evidence="14 15">
    <name type="scientific">Fonsecaea monophora</name>
    <dbReference type="NCBI Taxonomy" id="254056"/>
    <lineage>
        <taxon>Eukaryota</taxon>
        <taxon>Fungi</taxon>
        <taxon>Dikarya</taxon>
        <taxon>Ascomycota</taxon>
        <taxon>Pezizomycotina</taxon>
        <taxon>Eurotiomycetes</taxon>
        <taxon>Chaetothyriomycetidae</taxon>
        <taxon>Chaetothyriales</taxon>
        <taxon>Herpotrichiellaceae</taxon>
        <taxon>Fonsecaea</taxon>
    </lineage>
</organism>
<dbReference type="SUPFAM" id="SSF90123">
    <property type="entry name" value="ABC transporter transmembrane region"/>
    <property type="match status" value="2"/>
</dbReference>
<feature type="domain" description="ABC transporter" evidence="12">
    <location>
        <begin position="1226"/>
        <end position="1475"/>
    </location>
</feature>
<evidence type="ECO:0000256" key="4">
    <source>
        <dbReference type="ARBA" id="ARBA00022475"/>
    </source>
</evidence>
<accession>A0A177EVZ2</accession>
<feature type="transmembrane region" description="Helical" evidence="11">
    <location>
        <begin position="307"/>
        <end position="326"/>
    </location>
</feature>
<dbReference type="PANTHER" id="PTHR24223">
    <property type="entry name" value="ATP-BINDING CASSETTE SUB-FAMILY C"/>
    <property type="match status" value="1"/>
</dbReference>
<evidence type="ECO:0000256" key="2">
    <source>
        <dbReference type="ARBA" id="ARBA00009726"/>
    </source>
</evidence>
<dbReference type="FunFam" id="1.20.1560.10:FF:000066">
    <property type="entry name" value="ABC multidrug transporter (Eurofung)"/>
    <property type="match status" value="1"/>
</dbReference>
<keyword evidence="8 11" id="KW-1133">Transmembrane helix</keyword>
<evidence type="ECO:0000313" key="15">
    <source>
        <dbReference type="Proteomes" id="UP000077002"/>
    </source>
</evidence>
<dbReference type="CDD" id="cd03244">
    <property type="entry name" value="ABCC_MRP_domain2"/>
    <property type="match status" value="1"/>
</dbReference>
<sequence length="1478" mass="164055">MAYLLSNSSDSLFGPAYEGPSRSFDFTVLFEDTILTILPAALFLVSATARAAWLTSKPNKVNTSLGRLTKLVLLSAFVTVQLTVLLARATNSEVATKASVAAAALDFAASCVLFVLSCFEHSRSVTPSTIIGLYLIVSLLFGAVQLRTFYLLRGYAAKSIANLLSLSLAIKLGVLVTEAVEKRGILLEPYRDLPLEATSGIYNKSVFWWLNPLLRLGFSKTLRVDDLYNLDDKLTSVNVAARFRRAWEDTKGHHRFTLCFVSAYVLRWQLLVSACPRLFLIGAKFAQPFLVQQTIQYVSNRNTQTAAVGWGLTGAYFLVYLAQAILEAMSRHLLNRCVTQVRGGLVSLLYQKSLELSIVTVDPSASLTLMSSDIQRIVDPLVFVHTTWASIVEVSIAIYLLYQRLGSACYAPAIVYVLSMLGTAWVVKVIGRYQKRWLNAVQTRVSFTSALLHSIRNVKLLGMSSIIRDRTQGLRQWEISECKKYRIINNYQVLIQNGHIVFAPFATFLVYYIRSRNTGEALDIATAFSILTIFRLIESPMQNLLYSCPQLASSLSCFERIQQYLLSNSRHDNRLSLLNHDNSDGHWAGSTVGTEAFEMSRLRSAGSSTVEEALVLKDCSFGWTEHGPPVVQDIDLSVHAGSVTMIVGPVGCGKSTLVKGILSETPVSHGFVYVQNQSVAFADQEPWIQNGTIRDTIRGPDSRNIPYEGDSWYHEVIDCCGLGEDISVLAKGDQTLIGSKGISLSGGQKQRLALARAVYSRASILVLDDVFSGLDNDTEELIFKKLFSRSGPLRRQNTTVILVTHAVHRLPHADCIVSLDVNGRICEQGSYPHLVSQRGYVHSLDVQSRKEHRRPTQEEVESSPEVGTFLKVSTGSQTVEEENENAQDLMRRTGEWSSYKHWFRACGYLSSLLSLVWAFLFVIASQAPGVLVKAFPGDTPSQATIFIIIFGIACIIAAIAIVLLVIQILLNMQPKSSSNLHLSLLEAVLNAPLSFFTRTDIGSATSRFGQDMALVDSELPFSYADFVLSFVSCVAGLGLMAASGTGYFAATIPFVLAAMYGIQKYYLRTSRQMRLLDLEEKAPLYTLFGETAAGLASVRAFGWADKFAERNLELLDRSQRPFYLMYCIQQWLGVVLDLLVTGLVTILMVIIVAKRESIGPGLVGLGLLSTVNLSSNLTNLVRCWTMLETSIGAISRLRDFVTNIESEHKAWEVEQVPTQWPEHGQLNFTGFGASYSEDSMLVLKDINLEVRRGEKLGICGRSGSGKSSMLASLFHLLEFRSGQIQIDGVDISRVPRETLRAKLNVIPQEPWWVTTESVRFNMDPWTAANAPEPGNPSSRRDCDRDRDAIFIATLTQCQIWSVIQEKGGLDATMTPDFLSHGQRQLFCLARAMVRQSKVVVLDEVSANVDVKTDWLMQRIIRERFRDCTVIAVAHRLNTIEDSDRVAVLSQGRVVEVGEPRALLGAEKSWFKDLYELRE</sequence>
<feature type="transmembrane region" description="Helical" evidence="11">
    <location>
        <begin position="1021"/>
        <end position="1040"/>
    </location>
</feature>
<dbReference type="GO" id="GO:0016887">
    <property type="term" value="F:ATP hydrolysis activity"/>
    <property type="evidence" value="ECO:0007669"/>
    <property type="project" value="InterPro"/>
</dbReference>
<feature type="transmembrane region" description="Helical" evidence="11">
    <location>
        <begin position="34"/>
        <end position="56"/>
    </location>
</feature>
<dbReference type="GO" id="GO:0140359">
    <property type="term" value="F:ABC-type transporter activity"/>
    <property type="evidence" value="ECO:0007669"/>
    <property type="project" value="InterPro"/>
</dbReference>
<comment type="similarity">
    <text evidence="2">Belongs to the ABC transporter superfamily. ABCC family. Conjugate transporter (TC 3.A.1.208) subfamily.</text>
</comment>
<feature type="transmembrane region" description="Helical" evidence="11">
    <location>
        <begin position="131"/>
        <end position="150"/>
    </location>
</feature>
<dbReference type="InterPro" id="IPR011527">
    <property type="entry name" value="ABC1_TM_dom"/>
</dbReference>
<feature type="transmembrane region" description="Helical" evidence="11">
    <location>
        <begin position="381"/>
        <end position="402"/>
    </location>
</feature>
<feature type="transmembrane region" description="Helical" evidence="11">
    <location>
        <begin position="408"/>
        <end position="427"/>
    </location>
</feature>
<feature type="transmembrane region" description="Helical" evidence="11">
    <location>
        <begin position="1123"/>
        <end position="1152"/>
    </location>
</feature>
<gene>
    <name evidence="14" type="ORF">AYO21_09607</name>
</gene>
<dbReference type="PROSITE" id="PS00211">
    <property type="entry name" value="ABC_TRANSPORTER_1"/>
    <property type="match status" value="2"/>
</dbReference>
<evidence type="ECO:0000259" key="12">
    <source>
        <dbReference type="PROSITE" id="PS50893"/>
    </source>
</evidence>
<keyword evidence="4" id="KW-1003">Cell membrane</keyword>
<dbReference type="InterPro" id="IPR003439">
    <property type="entry name" value="ABC_transporter-like_ATP-bd"/>
</dbReference>
<dbReference type="CDD" id="cd18580">
    <property type="entry name" value="ABC_6TM_ABCC_D2"/>
    <property type="match status" value="1"/>
</dbReference>
<evidence type="ECO:0008006" key="16">
    <source>
        <dbReference type="Google" id="ProtNLM"/>
    </source>
</evidence>
<comment type="subcellular location">
    <subcellularLocation>
        <location evidence="1">Cell membrane</location>
        <topology evidence="1">Multi-pass membrane protein</topology>
    </subcellularLocation>
</comment>
<feature type="domain" description="ABC transmembrane type-1" evidence="13">
    <location>
        <begin position="909"/>
        <end position="1189"/>
    </location>
</feature>
<dbReference type="GO" id="GO:0005886">
    <property type="term" value="C:plasma membrane"/>
    <property type="evidence" value="ECO:0007669"/>
    <property type="project" value="UniProtKB-SubCell"/>
</dbReference>
<dbReference type="FunFam" id="1.20.1560.10:FF:000055">
    <property type="entry name" value="ABC multidrug transporter (Eurofung)"/>
    <property type="match status" value="1"/>
</dbReference>
<dbReference type="GeneID" id="34604738"/>
<dbReference type="RefSeq" id="XP_022508165.1">
    <property type="nucleotide sequence ID" value="XM_022659538.1"/>
</dbReference>
<keyword evidence="5 11" id="KW-0812">Transmembrane</keyword>
<comment type="caution">
    <text evidence="14">The sequence shown here is derived from an EMBL/GenBank/DDBJ whole genome shotgun (WGS) entry which is preliminary data.</text>
</comment>
<proteinExistence type="inferred from homology"/>
<keyword evidence="15" id="KW-1185">Reference proteome</keyword>
<evidence type="ECO:0000256" key="6">
    <source>
        <dbReference type="ARBA" id="ARBA00022741"/>
    </source>
</evidence>
<feature type="domain" description="ABC transporter" evidence="12">
    <location>
        <begin position="614"/>
        <end position="847"/>
    </location>
</feature>
<evidence type="ECO:0000256" key="5">
    <source>
        <dbReference type="ARBA" id="ARBA00022692"/>
    </source>
</evidence>
<dbReference type="Gene3D" id="1.20.1560.10">
    <property type="entry name" value="ABC transporter type 1, transmembrane domain"/>
    <property type="match status" value="2"/>
</dbReference>
<dbReference type="GO" id="GO:0005524">
    <property type="term" value="F:ATP binding"/>
    <property type="evidence" value="ECO:0007669"/>
    <property type="project" value="UniProtKB-KW"/>
</dbReference>
<keyword evidence="7" id="KW-0067">ATP-binding</keyword>
<dbReference type="Gene3D" id="3.40.50.300">
    <property type="entry name" value="P-loop containing nucleotide triphosphate hydrolases"/>
    <property type="match status" value="2"/>
</dbReference>
<name>A0A177EVZ2_9EURO</name>
<evidence type="ECO:0000256" key="11">
    <source>
        <dbReference type="SAM" id="Phobius"/>
    </source>
</evidence>
<dbReference type="FunFam" id="3.40.50.300:FF:000838">
    <property type="entry name" value="ABC multidrug transporter (Eurofung)"/>
    <property type="match status" value="1"/>
</dbReference>
<protein>
    <recommendedName>
        <fullName evidence="16">ABC multidrug transporter</fullName>
    </recommendedName>
</protein>
<evidence type="ECO:0000256" key="1">
    <source>
        <dbReference type="ARBA" id="ARBA00004651"/>
    </source>
</evidence>
<reference evidence="14 15" key="1">
    <citation type="submission" date="2016-03" db="EMBL/GenBank/DDBJ databases">
        <title>Draft genome sequence of the Fonsecaea monophora CBS 269.37.</title>
        <authorList>
            <person name="Bombassaro A."/>
            <person name="Vinicius W.A."/>
            <person name="De Hoog S."/>
            <person name="Sun J."/>
            <person name="Souza E.M."/>
            <person name="Raittz R.T."/>
            <person name="Costa F."/>
            <person name="Leao A.C."/>
            <person name="Tadra-Sfeir M.Z."/>
            <person name="Baura V."/>
            <person name="Balsanelli E."/>
            <person name="Pedrosa F.O."/>
            <person name="Moreno L.F."/>
            <person name="Steffens M.B."/>
            <person name="Xi L."/>
            <person name="Bocca A.L."/>
            <person name="Felipe M.S."/>
            <person name="Teixeira M."/>
            <person name="Telles Filho F.Q."/>
            <person name="Azevedo C.M."/>
            <person name="Gomes R."/>
            <person name="Vicente V.A."/>
        </authorList>
    </citation>
    <scope>NUCLEOTIDE SEQUENCE [LARGE SCALE GENOMIC DNA]</scope>
    <source>
        <strain evidence="14 15">CBS 269.37</strain>
    </source>
</reference>
<dbReference type="InterPro" id="IPR027417">
    <property type="entry name" value="P-loop_NTPase"/>
</dbReference>
<dbReference type="InterPro" id="IPR036640">
    <property type="entry name" value="ABC1_TM_sf"/>
</dbReference>
<dbReference type="PROSITE" id="PS50893">
    <property type="entry name" value="ABC_TRANSPORTER_2"/>
    <property type="match status" value="2"/>
</dbReference>
<evidence type="ECO:0000256" key="7">
    <source>
        <dbReference type="ARBA" id="ARBA00022840"/>
    </source>
</evidence>
<dbReference type="InterPro" id="IPR044726">
    <property type="entry name" value="ABCC_6TM_D2"/>
</dbReference>
<dbReference type="Pfam" id="PF00005">
    <property type="entry name" value="ABC_tran"/>
    <property type="match status" value="2"/>
</dbReference>
<feature type="transmembrane region" description="Helical" evidence="11">
    <location>
        <begin position="902"/>
        <end position="924"/>
    </location>
</feature>
<feature type="transmembrane region" description="Helical" evidence="11">
    <location>
        <begin position="68"/>
        <end position="87"/>
    </location>
</feature>
<evidence type="ECO:0000256" key="3">
    <source>
        <dbReference type="ARBA" id="ARBA00022448"/>
    </source>
</evidence>
<evidence type="ECO:0000256" key="10">
    <source>
        <dbReference type="ARBA" id="ARBA00023180"/>
    </source>
</evidence>
<dbReference type="InterPro" id="IPR056227">
    <property type="entry name" value="TMD0_ABC"/>
</dbReference>
<keyword evidence="6" id="KW-0547">Nucleotide-binding</keyword>
<evidence type="ECO:0000256" key="9">
    <source>
        <dbReference type="ARBA" id="ARBA00023136"/>
    </source>
</evidence>
<dbReference type="PROSITE" id="PS50929">
    <property type="entry name" value="ABC_TM1F"/>
    <property type="match status" value="2"/>
</dbReference>
<dbReference type="InterPro" id="IPR050173">
    <property type="entry name" value="ABC_transporter_C-like"/>
</dbReference>
<keyword evidence="10" id="KW-0325">Glycoprotein</keyword>
<evidence type="ECO:0000256" key="8">
    <source>
        <dbReference type="ARBA" id="ARBA00022989"/>
    </source>
</evidence>
<dbReference type="PANTHER" id="PTHR24223:SF399">
    <property type="entry name" value="ABC TRANSPORTER ATNG"/>
    <property type="match status" value="1"/>
</dbReference>
<feature type="transmembrane region" description="Helical" evidence="11">
    <location>
        <begin position="1046"/>
        <end position="1063"/>
    </location>
</feature>
<dbReference type="CDD" id="cd03250">
    <property type="entry name" value="ABCC_MRP_domain1"/>
    <property type="match status" value="1"/>
</dbReference>
<dbReference type="Pfam" id="PF00664">
    <property type="entry name" value="ABC_membrane"/>
    <property type="match status" value="2"/>
</dbReference>